<dbReference type="EMBL" id="JARKIE010000463">
    <property type="protein sequence ID" value="KAJ7635945.1"/>
    <property type="molecule type" value="Genomic_DNA"/>
</dbReference>
<dbReference type="Proteomes" id="UP001221757">
    <property type="component" value="Unassembled WGS sequence"/>
</dbReference>
<gene>
    <name evidence="1" type="ORF">B0H17DRAFT_1149589</name>
</gene>
<reference evidence="1" key="1">
    <citation type="submission" date="2023-03" db="EMBL/GenBank/DDBJ databases">
        <title>Massive genome expansion in bonnet fungi (Mycena s.s.) driven by repeated elements and novel gene families across ecological guilds.</title>
        <authorList>
            <consortium name="Lawrence Berkeley National Laboratory"/>
            <person name="Harder C.B."/>
            <person name="Miyauchi S."/>
            <person name="Viragh M."/>
            <person name="Kuo A."/>
            <person name="Thoen E."/>
            <person name="Andreopoulos B."/>
            <person name="Lu D."/>
            <person name="Skrede I."/>
            <person name="Drula E."/>
            <person name="Henrissat B."/>
            <person name="Morin E."/>
            <person name="Kohler A."/>
            <person name="Barry K."/>
            <person name="LaButti K."/>
            <person name="Morin E."/>
            <person name="Salamov A."/>
            <person name="Lipzen A."/>
            <person name="Mereny Z."/>
            <person name="Hegedus B."/>
            <person name="Baldrian P."/>
            <person name="Stursova M."/>
            <person name="Weitz H."/>
            <person name="Taylor A."/>
            <person name="Grigoriev I.V."/>
            <person name="Nagy L.G."/>
            <person name="Martin F."/>
            <person name="Kauserud H."/>
        </authorList>
    </citation>
    <scope>NUCLEOTIDE SEQUENCE</scope>
    <source>
        <strain evidence="1">CBHHK067</strain>
    </source>
</reference>
<name>A0AAD7C2G5_MYCRO</name>
<comment type="caution">
    <text evidence="1">The sequence shown here is derived from an EMBL/GenBank/DDBJ whole genome shotgun (WGS) entry which is preliminary data.</text>
</comment>
<evidence type="ECO:0000313" key="1">
    <source>
        <dbReference type="EMBL" id="KAJ7635945.1"/>
    </source>
</evidence>
<keyword evidence="2" id="KW-1185">Reference proteome</keyword>
<accession>A0AAD7C2G5</accession>
<dbReference type="AlphaFoldDB" id="A0AAD7C2G5"/>
<organism evidence="1 2">
    <name type="scientific">Mycena rosella</name>
    <name type="common">Pink bonnet</name>
    <name type="synonym">Agaricus rosellus</name>
    <dbReference type="NCBI Taxonomy" id="1033263"/>
    <lineage>
        <taxon>Eukaryota</taxon>
        <taxon>Fungi</taxon>
        <taxon>Dikarya</taxon>
        <taxon>Basidiomycota</taxon>
        <taxon>Agaricomycotina</taxon>
        <taxon>Agaricomycetes</taxon>
        <taxon>Agaricomycetidae</taxon>
        <taxon>Agaricales</taxon>
        <taxon>Marasmiineae</taxon>
        <taxon>Mycenaceae</taxon>
        <taxon>Mycena</taxon>
    </lineage>
</organism>
<evidence type="ECO:0000313" key="2">
    <source>
        <dbReference type="Proteomes" id="UP001221757"/>
    </source>
</evidence>
<sequence>MQRPNKLSTEHSDANEPLPFRRLHRFFHPGLFAQGGIGVAWDAATVHLLLPEFTHPLSEAKIIQEIQFEQEEIMGVTVHEDDLYILTGIPTGQQWRSSTRFTNGPDAAPPWPRGKTVIHAGIHVVIVKLIGPKCYASMWKVPSELDVEWHSFHEELTWDSDVIAKKFGFHDAEQEIAHIISADNDIGPGDSGWRYEYEDVEFLNYAFVSDTLAVRVRDTRTEDGSGLRGIWECRPRHPRNRGTFMDYAFQFLSPIFLGRLALLPAVDVDPNSPISPVPSPRFVRIPHAGKEIETVASCCKGRWRWPSAYIISWDGRDFICISIMYRDNGYSVTPEQRSVPRGWFIKLNRSILIQLGLEDATGVTNEDGAAEKMGEITI</sequence>
<protein>
    <submittedName>
        <fullName evidence="1">Uncharacterized protein</fullName>
    </submittedName>
</protein>
<proteinExistence type="predicted"/>